<proteinExistence type="predicted"/>
<reference evidence="2" key="1">
    <citation type="submission" date="2020-01" db="EMBL/GenBank/DDBJ databases">
        <authorList>
            <consortium name="DOE Joint Genome Institute"/>
            <person name="Haridas S."/>
            <person name="Albert R."/>
            <person name="Binder M."/>
            <person name="Bloem J."/>
            <person name="Labutti K."/>
            <person name="Salamov A."/>
            <person name="Andreopoulos B."/>
            <person name="Baker S.E."/>
            <person name="Barry K."/>
            <person name="Bills G."/>
            <person name="Bluhm B.H."/>
            <person name="Cannon C."/>
            <person name="Castanera R."/>
            <person name="Culley D.E."/>
            <person name="Daum C."/>
            <person name="Ezra D."/>
            <person name="Gonzalez J.B."/>
            <person name="Henrissat B."/>
            <person name="Kuo A."/>
            <person name="Liang C."/>
            <person name="Lipzen A."/>
            <person name="Lutzoni F."/>
            <person name="Magnuson J."/>
            <person name="Mondo S."/>
            <person name="Nolan M."/>
            <person name="Ohm R."/>
            <person name="Pangilinan J."/>
            <person name="Park H.-J."/>
            <person name="Ramirez L."/>
            <person name="Alfaro M."/>
            <person name="Sun H."/>
            <person name="Tritt A."/>
            <person name="Yoshinaga Y."/>
            <person name="Zwiers L.-H."/>
            <person name="Turgeon B.G."/>
            <person name="Goodwin S.B."/>
            <person name="Spatafora J.W."/>
            <person name="Crous P.W."/>
            <person name="Grigoriev I.V."/>
        </authorList>
    </citation>
    <scope>NUCLEOTIDE SEQUENCE</scope>
    <source>
        <strain evidence="2">CBS 342.82</strain>
    </source>
</reference>
<protein>
    <recommendedName>
        <fullName evidence="3">BTB domain-containing protein</fullName>
    </recommendedName>
</protein>
<dbReference type="RefSeq" id="XP_033458472.1">
    <property type="nucleotide sequence ID" value="XM_033605120.1"/>
</dbReference>
<dbReference type="PANTHER" id="PTHR47843:SF5">
    <property type="entry name" value="BTB_POZ DOMAIN PROTEIN"/>
    <property type="match status" value="1"/>
</dbReference>
<evidence type="ECO:0000313" key="2">
    <source>
        <dbReference type="RefSeq" id="XP_033458472.1"/>
    </source>
</evidence>
<evidence type="ECO:0000313" key="1">
    <source>
        <dbReference type="Proteomes" id="UP000504637"/>
    </source>
</evidence>
<sequence>MKACSNEVFQEASEGVIALKSSLHRSGMEDFSCDHPDAVRLMIDSFYNGEYAGTVQSNSWMSRASPSSTRTRKRKASTALGGYGQLVTHARMYAMGAKYLIETLKIRARFKFMQRMRQGNIDPTDFAAAITVTYNTSTETDSEMGKCVFDSILQATDALLSADAVKEAIEMVDGLAYKLFLGQRAERPDTPSRSTMCRVRPFWPDLLSTNFE</sequence>
<keyword evidence="1" id="KW-1185">Reference proteome</keyword>
<reference evidence="2" key="3">
    <citation type="submission" date="2025-08" db="UniProtKB">
        <authorList>
            <consortium name="RefSeq"/>
        </authorList>
    </citation>
    <scope>IDENTIFICATION</scope>
    <source>
        <strain evidence="2">CBS 342.82</strain>
    </source>
</reference>
<accession>A0A6J3M097</accession>
<gene>
    <name evidence="2" type="ORF">K489DRAFT_381428</name>
</gene>
<dbReference type="PANTHER" id="PTHR47843">
    <property type="entry name" value="BTB DOMAIN-CONTAINING PROTEIN-RELATED"/>
    <property type="match status" value="1"/>
</dbReference>
<reference evidence="2" key="2">
    <citation type="submission" date="2020-04" db="EMBL/GenBank/DDBJ databases">
        <authorList>
            <consortium name="NCBI Genome Project"/>
        </authorList>
    </citation>
    <scope>NUCLEOTIDE SEQUENCE</scope>
    <source>
        <strain evidence="2">CBS 342.82</strain>
    </source>
</reference>
<dbReference type="GeneID" id="54362920"/>
<name>A0A6J3M097_9PEZI</name>
<organism evidence="2">
    <name type="scientific">Dissoconium aciculare CBS 342.82</name>
    <dbReference type="NCBI Taxonomy" id="1314786"/>
    <lineage>
        <taxon>Eukaryota</taxon>
        <taxon>Fungi</taxon>
        <taxon>Dikarya</taxon>
        <taxon>Ascomycota</taxon>
        <taxon>Pezizomycotina</taxon>
        <taxon>Dothideomycetes</taxon>
        <taxon>Dothideomycetidae</taxon>
        <taxon>Mycosphaerellales</taxon>
        <taxon>Dissoconiaceae</taxon>
        <taxon>Dissoconium</taxon>
    </lineage>
</organism>
<dbReference type="Proteomes" id="UP000504637">
    <property type="component" value="Unplaced"/>
</dbReference>
<dbReference type="AlphaFoldDB" id="A0A6J3M097"/>
<evidence type="ECO:0008006" key="3">
    <source>
        <dbReference type="Google" id="ProtNLM"/>
    </source>
</evidence>
<dbReference type="OrthoDB" id="6359816at2759"/>